<dbReference type="KEGG" id="taci:TDSAC_0577"/>
<dbReference type="HAMAP" id="MF_00003">
    <property type="entry name" value="RbfA"/>
    <property type="match status" value="1"/>
</dbReference>
<dbReference type="InterPro" id="IPR023799">
    <property type="entry name" value="RbfA_dom_sf"/>
</dbReference>
<keyword evidence="2" id="KW-0963">Cytoplasm</keyword>
<dbReference type="GO" id="GO:0030490">
    <property type="term" value="P:maturation of SSU-rRNA"/>
    <property type="evidence" value="ECO:0007669"/>
    <property type="project" value="UniProtKB-UniRule"/>
</dbReference>
<dbReference type="EMBL" id="CP020921">
    <property type="protein sequence ID" value="AWB09951.1"/>
    <property type="molecule type" value="Genomic_DNA"/>
</dbReference>
<dbReference type="AlphaFoldDB" id="A0A2R4VZH4"/>
<evidence type="ECO:0000256" key="2">
    <source>
        <dbReference type="HAMAP-Rule" id="MF_00003"/>
    </source>
</evidence>
<comment type="similarity">
    <text evidence="2">Belongs to the RbfA family.</text>
</comment>
<dbReference type="InterPro" id="IPR020053">
    <property type="entry name" value="Ribosome-bd_factorA_CS"/>
</dbReference>
<organism evidence="3 4">
    <name type="scientific">Thermodesulfobium acidiphilum</name>
    <dbReference type="NCBI Taxonomy" id="1794699"/>
    <lineage>
        <taxon>Bacteria</taxon>
        <taxon>Pseudomonadati</taxon>
        <taxon>Thermodesulfobiota</taxon>
        <taxon>Thermodesulfobiia</taxon>
        <taxon>Thermodesulfobiales</taxon>
        <taxon>Thermodesulfobiaceae</taxon>
        <taxon>Thermodesulfobium</taxon>
    </lineage>
</organism>
<dbReference type="InterPro" id="IPR015946">
    <property type="entry name" value="KH_dom-like_a/b"/>
</dbReference>
<comment type="function">
    <text evidence="2">One of several proteins that assist in the late maturation steps of the functional core of the 30S ribosomal subunit. Associates with free 30S ribosomal subunits (but not with 30S subunits that are part of 70S ribosomes or polysomes). Required for efficient processing of 16S rRNA. May interact with the 5'-terminal helix region of 16S rRNA.</text>
</comment>
<comment type="subunit">
    <text evidence="2">Monomer. Binds 30S ribosomal subunits, but not 50S ribosomal subunits or 70S ribosomes.</text>
</comment>
<keyword evidence="4" id="KW-1185">Reference proteome</keyword>
<evidence type="ECO:0000256" key="1">
    <source>
        <dbReference type="ARBA" id="ARBA00022517"/>
    </source>
</evidence>
<dbReference type="Gene3D" id="3.30.300.20">
    <property type="match status" value="1"/>
</dbReference>
<dbReference type="Proteomes" id="UP000244792">
    <property type="component" value="Chromosome"/>
</dbReference>
<dbReference type="PROSITE" id="PS01319">
    <property type="entry name" value="RBFA"/>
    <property type="match status" value="1"/>
</dbReference>
<keyword evidence="1 2" id="KW-0690">Ribosome biogenesis</keyword>
<dbReference type="GO" id="GO:0005829">
    <property type="term" value="C:cytosol"/>
    <property type="evidence" value="ECO:0007669"/>
    <property type="project" value="TreeGrafter"/>
</dbReference>
<name>A0A2R4VZH4_THEAF</name>
<evidence type="ECO:0000313" key="4">
    <source>
        <dbReference type="Proteomes" id="UP000244792"/>
    </source>
</evidence>
<dbReference type="RefSeq" id="WP_108308784.1">
    <property type="nucleotide sequence ID" value="NZ_CP020921.1"/>
</dbReference>
<dbReference type="PANTHER" id="PTHR33515">
    <property type="entry name" value="RIBOSOME-BINDING FACTOR A, CHLOROPLASTIC-RELATED"/>
    <property type="match status" value="1"/>
</dbReference>
<sequence length="112" mass="13027">MSVKSERLKETIKKELAILLYELKDVRIKSMVSIMELDMSSDHKNIKVWVSIYGDEKSKEETMKGLVSASRFLRGELARRIGLKYAPQILFAIDNSLERGDKIFEILRKIEH</sequence>
<dbReference type="InterPro" id="IPR000238">
    <property type="entry name" value="RbfA"/>
</dbReference>
<proteinExistence type="inferred from homology"/>
<evidence type="ECO:0000313" key="3">
    <source>
        <dbReference type="EMBL" id="AWB09951.1"/>
    </source>
</evidence>
<dbReference type="Pfam" id="PF02033">
    <property type="entry name" value="RBFA"/>
    <property type="match status" value="1"/>
</dbReference>
<dbReference type="PANTHER" id="PTHR33515:SF1">
    <property type="entry name" value="RIBOSOME-BINDING FACTOR A, CHLOROPLASTIC-RELATED"/>
    <property type="match status" value="1"/>
</dbReference>
<dbReference type="NCBIfam" id="TIGR00082">
    <property type="entry name" value="rbfA"/>
    <property type="match status" value="1"/>
</dbReference>
<dbReference type="GO" id="GO:0043024">
    <property type="term" value="F:ribosomal small subunit binding"/>
    <property type="evidence" value="ECO:0007669"/>
    <property type="project" value="TreeGrafter"/>
</dbReference>
<comment type="subcellular location">
    <subcellularLocation>
        <location evidence="2">Cytoplasm</location>
    </subcellularLocation>
</comment>
<dbReference type="SUPFAM" id="SSF89919">
    <property type="entry name" value="Ribosome-binding factor A, RbfA"/>
    <property type="match status" value="1"/>
</dbReference>
<gene>
    <name evidence="2" type="primary">rbfA</name>
    <name evidence="3" type="ORF">TDSAC_0577</name>
</gene>
<accession>A0A2R4VZH4</accession>
<dbReference type="OrthoDB" id="307788at2"/>
<reference evidence="3 4" key="1">
    <citation type="submission" date="2017-04" db="EMBL/GenBank/DDBJ databases">
        <title>Genomic insights into metabolism of Thermodesulfobium acidiphilum.</title>
        <authorList>
            <person name="Toshchakov S.V."/>
            <person name="Frolov E.N."/>
            <person name="Kublanov I.V."/>
            <person name="Samarov N.I."/>
            <person name="Novikov A."/>
            <person name="Lebedinsky A.V."/>
            <person name="Bonch-Osmolovskaya E.A."/>
            <person name="Chernyh N.A."/>
        </authorList>
    </citation>
    <scope>NUCLEOTIDE SEQUENCE [LARGE SCALE GENOMIC DNA]</scope>
    <source>
        <strain evidence="3 4">3127-1</strain>
    </source>
</reference>
<protein>
    <recommendedName>
        <fullName evidence="2">Ribosome-binding factor A</fullName>
    </recommendedName>
</protein>